<evidence type="ECO:0008006" key="3">
    <source>
        <dbReference type="Google" id="ProtNLM"/>
    </source>
</evidence>
<dbReference type="GO" id="GO:0006511">
    <property type="term" value="P:ubiquitin-dependent protein catabolic process"/>
    <property type="evidence" value="ECO:0007669"/>
    <property type="project" value="TreeGrafter"/>
</dbReference>
<name>A0A8S1CXS6_9INSE</name>
<dbReference type="Proteomes" id="UP000494165">
    <property type="component" value="Unassembled WGS sequence"/>
</dbReference>
<dbReference type="PANTHER" id="PTHR12498:SF0">
    <property type="entry name" value="PROTEIN N-TERMINAL ASPARAGINE AMIDOHYDROLASE"/>
    <property type="match status" value="1"/>
</dbReference>
<evidence type="ECO:0000313" key="1">
    <source>
        <dbReference type="EMBL" id="CAB3374073.1"/>
    </source>
</evidence>
<dbReference type="GO" id="GO:0008418">
    <property type="term" value="F:protein-N-terminal asparagine amidohydrolase activity"/>
    <property type="evidence" value="ECO:0007669"/>
    <property type="project" value="InterPro"/>
</dbReference>
<evidence type="ECO:0000313" key="2">
    <source>
        <dbReference type="Proteomes" id="UP000494165"/>
    </source>
</evidence>
<accession>A0A8S1CXS6</accession>
<dbReference type="OrthoDB" id="539995at2759"/>
<proteinExistence type="predicted"/>
<dbReference type="EMBL" id="CADEPI010000093">
    <property type="protein sequence ID" value="CAB3374073.1"/>
    <property type="molecule type" value="Genomic_DNA"/>
</dbReference>
<keyword evidence="2" id="KW-1185">Reference proteome</keyword>
<organism evidence="1 2">
    <name type="scientific">Cloeon dipterum</name>
    <dbReference type="NCBI Taxonomy" id="197152"/>
    <lineage>
        <taxon>Eukaryota</taxon>
        <taxon>Metazoa</taxon>
        <taxon>Ecdysozoa</taxon>
        <taxon>Arthropoda</taxon>
        <taxon>Hexapoda</taxon>
        <taxon>Insecta</taxon>
        <taxon>Pterygota</taxon>
        <taxon>Palaeoptera</taxon>
        <taxon>Ephemeroptera</taxon>
        <taxon>Pisciforma</taxon>
        <taxon>Baetidae</taxon>
        <taxon>Cloeon</taxon>
    </lineage>
</organism>
<gene>
    <name evidence="1" type="ORF">CLODIP_2_CD13833</name>
</gene>
<dbReference type="AlphaFoldDB" id="A0A8S1CXS6"/>
<comment type="caution">
    <text evidence="1">The sequence shown here is derived from an EMBL/GenBank/DDBJ whole genome shotgun (WGS) entry which is preliminary data.</text>
</comment>
<dbReference type="InterPro" id="IPR026750">
    <property type="entry name" value="NTAN1"/>
</dbReference>
<dbReference type="PANTHER" id="PTHR12498">
    <property type="entry name" value="N-TERMINAL ASPARAGINE AMIDOHYDROLASE"/>
    <property type="match status" value="1"/>
</dbReference>
<protein>
    <recommendedName>
        <fullName evidence="3">Protein N-terminal asparagine amidohydrolase</fullName>
    </recommendedName>
</protein>
<reference evidence="1 2" key="1">
    <citation type="submission" date="2020-04" db="EMBL/GenBank/DDBJ databases">
        <authorList>
            <person name="Alioto T."/>
            <person name="Alioto T."/>
            <person name="Gomez Garrido J."/>
        </authorList>
    </citation>
    <scope>NUCLEOTIDE SEQUENCE [LARGE SCALE GENOMIC DNA]</scope>
</reference>
<dbReference type="GO" id="GO:0005634">
    <property type="term" value="C:nucleus"/>
    <property type="evidence" value="ECO:0007669"/>
    <property type="project" value="TreeGrafter"/>
</dbReference>
<sequence length="315" mass="35416">MVVVLPGGPVRPEELPSDTRTLFMNHPSYKDSASQLLSIPTKVVGQMGLLYVQQREFAVTVPHDKNVTILGTDDATTCIIVVLRHTGSGAVGIAHLDGSGMEECINTMIQRIQELSMGYVEGRVELQLIGGYSDPRNYSEAIFYNVMQAFHKHPVEVDLTLCCLGELNTTIRGGIHWPLVYGVGVNTKTGEIFPANFTDKGPEQPLRSARYFTGGRQVNQNVLDIYDSNLGMLRIGPFNYEPLRGADLWLQQSDDFILQHLSTSPDVEPPHYVMHVRATLRHIMENPFPAVTIFPDNRPHYYRRDEHGNWVPVRY</sequence>
<dbReference type="Pfam" id="PF14736">
    <property type="entry name" value="N_Asn_amidohyd"/>
    <property type="match status" value="1"/>
</dbReference>